<reference evidence="1 2" key="1">
    <citation type="submission" date="2018-08" db="EMBL/GenBank/DDBJ databases">
        <title>Komagataeibacter sp. AV 382.</title>
        <authorList>
            <person name="Skraban J."/>
            <person name="Trcek J."/>
        </authorList>
    </citation>
    <scope>NUCLEOTIDE SEQUENCE [LARGE SCALE GENOMIC DNA]</scope>
    <source>
        <strain evidence="1 2">AV 382</strain>
    </source>
</reference>
<organism evidence="1 2">
    <name type="scientific">Komagataeibacter melaceti</name>
    <dbReference type="NCBI Taxonomy" id="2766577"/>
    <lineage>
        <taxon>Bacteria</taxon>
        <taxon>Pseudomonadati</taxon>
        <taxon>Pseudomonadota</taxon>
        <taxon>Alphaproteobacteria</taxon>
        <taxon>Acetobacterales</taxon>
        <taxon>Acetobacteraceae</taxon>
        <taxon>Komagataeibacter</taxon>
    </lineage>
</organism>
<dbReference type="OrthoDB" id="7262961at2"/>
<accession>A0A371YY63</accession>
<sequence length="188" mass="20199">MAVPHTRTPMPAGVPPRVAALLRADRRARLLARDIAAGLKPDMGADGPAATARPVEVARVALAPGAPAQAVRRLRDGCMLDRLFHRANAGLSAAQHEVGLRFRRYWLRSTCGGRLVQRYSPHTGPGAGGVMEETEAAVHARAAIDRALALLTPARARAVCAVCGMDEHPGTRTRTLRSALDVLDERWR</sequence>
<keyword evidence="2" id="KW-1185">Reference proteome</keyword>
<dbReference type="RefSeq" id="WP_116703695.1">
    <property type="nucleotide sequence ID" value="NZ_QUWV01000122.1"/>
</dbReference>
<evidence type="ECO:0000313" key="2">
    <source>
        <dbReference type="Proteomes" id="UP000262371"/>
    </source>
</evidence>
<dbReference type="AlphaFoldDB" id="A0A371YY63"/>
<evidence type="ECO:0000313" key="1">
    <source>
        <dbReference type="EMBL" id="RFD19175.1"/>
    </source>
</evidence>
<name>A0A371YY63_9PROT</name>
<dbReference type="Proteomes" id="UP000262371">
    <property type="component" value="Unassembled WGS sequence"/>
</dbReference>
<dbReference type="EMBL" id="QUWV01000122">
    <property type="protein sequence ID" value="RFD19175.1"/>
    <property type="molecule type" value="Genomic_DNA"/>
</dbReference>
<comment type="caution">
    <text evidence="1">The sequence shown here is derived from an EMBL/GenBank/DDBJ whole genome shotgun (WGS) entry which is preliminary data.</text>
</comment>
<proteinExistence type="predicted"/>
<gene>
    <name evidence="1" type="ORF">DY926_12655</name>
</gene>
<protein>
    <submittedName>
        <fullName evidence="1">Uncharacterized protein</fullName>
    </submittedName>
</protein>